<proteinExistence type="predicted"/>
<feature type="domain" description="Carboxyltransferase" evidence="4">
    <location>
        <begin position="4"/>
        <end position="199"/>
    </location>
</feature>
<dbReference type="RefSeq" id="WP_050455077.1">
    <property type="nucleotide sequence ID" value="NZ_LFJJ01000161.1"/>
</dbReference>
<gene>
    <name evidence="5" type="ORF">BVER_02612</name>
</gene>
<reference evidence="6" key="1">
    <citation type="submission" date="2015-06" db="EMBL/GenBank/DDBJ databases">
        <title>Comparative genomics of Burkholderia leaf nodule symbionts.</title>
        <authorList>
            <person name="Carlier A."/>
            <person name="Eberl L."/>
            <person name="Pinto-Carbo M."/>
        </authorList>
    </citation>
    <scope>NUCLEOTIDE SEQUENCE [LARGE SCALE GENOMIC DNA]</scope>
    <source>
        <strain evidence="6">UZHbot4</strain>
    </source>
</reference>
<dbReference type="InterPro" id="IPR003833">
    <property type="entry name" value="CT_C_D"/>
</dbReference>
<dbReference type="OrthoDB" id="9778567at2"/>
<evidence type="ECO:0000313" key="5">
    <source>
        <dbReference type="EMBL" id="KND59084.1"/>
    </source>
</evidence>
<dbReference type="EC" id="3.5.1.54" evidence="5"/>
<keyword evidence="3" id="KW-0067">ATP-binding</keyword>
<name>A0A0L0MAY7_9BURK</name>
<accession>A0A0L0MAY7</accession>
<dbReference type="InterPro" id="IPR029000">
    <property type="entry name" value="Cyclophilin-like_dom_sf"/>
</dbReference>
<evidence type="ECO:0000256" key="3">
    <source>
        <dbReference type="ARBA" id="ARBA00022840"/>
    </source>
</evidence>
<dbReference type="EMBL" id="LFJJ01000161">
    <property type="protein sequence ID" value="KND59084.1"/>
    <property type="molecule type" value="Genomic_DNA"/>
</dbReference>
<dbReference type="NCBIfam" id="TIGR00370">
    <property type="entry name" value="5-oxoprolinase subunit PxpB"/>
    <property type="match status" value="1"/>
</dbReference>
<comment type="caution">
    <text evidence="5">The sequence shown here is derived from an EMBL/GenBank/DDBJ whole genome shotgun (WGS) entry which is preliminary data.</text>
</comment>
<dbReference type="SMART" id="SM00796">
    <property type="entry name" value="AHS1"/>
    <property type="match status" value="1"/>
</dbReference>
<dbReference type="PATRIC" id="fig|242163.4.peg.1810"/>
<keyword evidence="6" id="KW-1185">Reference proteome</keyword>
<evidence type="ECO:0000256" key="1">
    <source>
        <dbReference type="ARBA" id="ARBA00022741"/>
    </source>
</evidence>
<dbReference type="SUPFAM" id="SSF160467">
    <property type="entry name" value="PH0987 N-terminal domain-like"/>
    <property type="match status" value="1"/>
</dbReference>
<organism evidence="5 6">
    <name type="scientific">Candidatus Burkholderia verschuerenii</name>
    <dbReference type="NCBI Taxonomy" id="242163"/>
    <lineage>
        <taxon>Bacteria</taxon>
        <taxon>Pseudomonadati</taxon>
        <taxon>Pseudomonadota</taxon>
        <taxon>Betaproteobacteria</taxon>
        <taxon>Burkholderiales</taxon>
        <taxon>Burkholderiaceae</taxon>
        <taxon>Burkholderia</taxon>
    </lineage>
</organism>
<dbReference type="PANTHER" id="PTHR34698">
    <property type="entry name" value="5-OXOPROLINASE SUBUNIT B"/>
    <property type="match status" value="1"/>
</dbReference>
<dbReference type="GO" id="GO:0005524">
    <property type="term" value="F:ATP binding"/>
    <property type="evidence" value="ECO:0007669"/>
    <property type="project" value="UniProtKB-KW"/>
</dbReference>
<evidence type="ECO:0000313" key="6">
    <source>
        <dbReference type="Proteomes" id="UP000036959"/>
    </source>
</evidence>
<dbReference type="Proteomes" id="UP000036959">
    <property type="component" value="Unassembled WGS sequence"/>
</dbReference>
<protein>
    <submittedName>
        <fullName evidence="5">Allophanate hydrolase 2 subunit 1</fullName>
        <ecNumber evidence="5">3.5.1.54</ecNumber>
    </submittedName>
</protein>
<dbReference type="PANTHER" id="PTHR34698:SF2">
    <property type="entry name" value="5-OXOPROLINASE SUBUNIT B"/>
    <property type="match status" value="1"/>
</dbReference>
<dbReference type="Pfam" id="PF02682">
    <property type="entry name" value="CT_C_D"/>
    <property type="match status" value="1"/>
</dbReference>
<dbReference type="Gene3D" id="2.40.100.10">
    <property type="entry name" value="Cyclophilin-like"/>
    <property type="match status" value="1"/>
</dbReference>
<keyword evidence="1" id="KW-0547">Nucleotide-binding</keyword>
<sequence length="214" mass="23120">MTRPRIHPLGDTALVCESAPPATLDCQRRIWALAESARLMPHVVEVVPGMNNLTIVFDPLHADYDALAAQLEAGWDAAAASDEGGAEIEIPVHYDGPDLADVAKHTGLRIDEVVKRHTQGKYIVFFLGFQPGFAYLGGLDESLHTPRRAEPRLEVPAGAVDIGGAQTGIYPAASPGGWQLLGRTEVKLFDPSRNPPTLMQPGDRVRFTAVEVRA</sequence>
<keyword evidence="2 5" id="KW-0378">Hydrolase</keyword>
<dbReference type="GO" id="GO:0004039">
    <property type="term" value="F:allophanate hydrolase activity"/>
    <property type="evidence" value="ECO:0007669"/>
    <property type="project" value="UniProtKB-EC"/>
</dbReference>
<dbReference type="InterPro" id="IPR010016">
    <property type="entry name" value="PxpB"/>
</dbReference>
<dbReference type="Gene3D" id="3.30.1360.40">
    <property type="match status" value="1"/>
</dbReference>
<evidence type="ECO:0000259" key="4">
    <source>
        <dbReference type="SMART" id="SM00796"/>
    </source>
</evidence>
<dbReference type="SUPFAM" id="SSF50891">
    <property type="entry name" value="Cyclophilin-like"/>
    <property type="match status" value="1"/>
</dbReference>
<evidence type="ECO:0000256" key="2">
    <source>
        <dbReference type="ARBA" id="ARBA00022801"/>
    </source>
</evidence>
<dbReference type="AlphaFoldDB" id="A0A0L0MAY7"/>